<evidence type="ECO:0000313" key="1">
    <source>
        <dbReference type="EMBL" id="UEL47857.1"/>
    </source>
</evidence>
<dbReference type="EMBL" id="CP081135">
    <property type="protein sequence ID" value="UEL47857.1"/>
    <property type="molecule type" value="Genomic_DNA"/>
</dbReference>
<gene>
    <name evidence="1" type="ORF">JW646_19920</name>
</gene>
<dbReference type="AlphaFoldDB" id="A0AAX2ZJK0"/>
<dbReference type="KEGG" id="tem:JW646_19920"/>
<dbReference type="Proteomes" id="UP001198983">
    <property type="component" value="Chromosome"/>
</dbReference>
<dbReference type="RefSeq" id="WP_074917159.1">
    <property type="nucleotide sequence ID" value="NZ_CP081135.1"/>
</dbReference>
<sequence length="277" mass="32439">MNLLKKVTALLLSLAIVIGSIFVGTKTNSYAATSKSYIKELKIGKTYYYNLDGGKYKDKIKVYVSKNDNLLLRINDKTIKVLKYDYEYSKHNYNRLPYKCNVRIYNFNKKDKSLEIVLNYREDLQEGYRILKFKNSKCLLDKIYNDSYMEKYDSNTGAITLSEGNWGLFKDFTDAIGRFGCYYKIQIKGYKIYNPYTSNTTEDARKFKYTADKNLNAYTNTNSSKIAFTVKRDEKVNIYSFYQKGNKKYIKVKNSSGKYGYIKIGSSPLFEEWLMVR</sequence>
<keyword evidence="2" id="KW-1185">Reference proteome</keyword>
<name>A0AAX2ZJK0_9FIRM</name>
<reference evidence="1 2" key="1">
    <citation type="journal article" date="2023" name="Int. J. Syst. Evol. Microbiol.">
        <title>Terrisporobacter hibernicus sp. nov., isolated from bovine faeces in Northern Ireland.</title>
        <authorList>
            <person name="Mitchell M."/>
            <person name="Nguyen S.V."/>
            <person name="Connor M."/>
            <person name="Fairley D.J."/>
            <person name="Donoghue O."/>
            <person name="Marshall H."/>
            <person name="Koolman L."/>
            <person name="McMullan G."/>
            <person name="Schaffer K.E."/>
            <person name="McGrath J.W."/>
            <person name="Fanning S."/>
        </authorList>
    </citation>
    <scope>NUCLEOTIDE SEQUENCE [LARGE SCALE GENOMIC DNA]</scope>
    <source>
        <strain evidence="1 2">MCA3</strain>
    </source>
</reference>
<protein>
    <recommendedName>
        <fullName evidence="3">SH3 domain-containing protein</fullName>
    </recommendedName>
</protein>
<proteinExistence type="predicted"/>
<evidence type="ECO:0000313" key="2">
    <source>
        <dbReference type="Proteomes" id="UP001198983"/>
    </source>
</evidence>
<accession>A0AAX2ZJK0</accession>
<organism evidence="1 2">
    <name type="scientific">Terrisporobacter hibernicus</name>
    <dbReference type="NCBI Taxonomy" id="2813371"/>
    <lineage>
        <taxon>Bacteria</taxon>
        <taxon>Bacillati</taxon>
        <taxon>Bacillota</taxon>
        <taxon>Clostridia</taxon>
        <taxon>Peptostreptococcales</taxon>
        <taxon>Peptostreptococcaceae</taxon>
        <taxon>Terrisporobacter</taxon>
    </lineage>
</organism>
<evidence type="ECO:0008006" key="3">
    <source>
        <dbReference type="Google" id="ProtNLM"/>
    </source>
</evidence>